<dbReference type="Gene3D" id="3.30.565.10">
    <property type="entry name" value="Histidine kinase-like ATPase, C-terminal domain"/>
    <property type="match status" value="1"/>
</dbReference>
<dbReference type="Gene3D" id="3.30.450.20">
    <property type="entry name" value="PAS domain"/>
    <property type="match status" value="1"/>
</dbReference>
<dbReference type="InterPro" id="IPR050351">
    <property type="entry name" value="BphY/WalK/GraS-like"/>
</dbReference>
<proteinExistence type="predicted"/>
<dbReference type="NCBIfam" id="TIGR00229">
    <property type="entry name" value="sensory_box"/>
    <property type="match status" value="1"/>
</dbReference>
<keyword evidence="5" id="KW-0808">Transferase</keyword>
<evidence type="ECO:0000256" key="5">
    <source>
        <dbReference type="ARBA" id="ARBA00022679"/>
    </source>
</evidence>
<name>A0A7X6DDG9_9BURK</name>
<evidence type="ECO:0000313" key="10">
    <source>
        <dbReference type="EMBL" id="NKE65172.1"/>
    </source>
</evidence>
<reference evidence="10 11" key="1">
    <citation type="journal article" date="2020" name="Nature">
        <title>Bacterial chemolithoautotrophy via manganese oxidation.</title>
        <authorList>
            <person name="Yu H."/>
            <person name="Leadbetter J.R."/>
        </authorList>
    </citation>
    <scope>NUCLEOTIDE SEQUENCE [LARGE SCALE GENOMIC DNA]</scope>
    <source>
        <strain evidence="10 11">RBP-1</strain>
    </source>
</reference>
<evidence type="ECO:0000313" key="11">
    <source>
        <dbReference type="Proteomes" id="UP000521868"/>
    </source>
</evidence>
<dbReference type="GO" id="GO:0030295">
    <property type="term" value="F:protein kinase activator activity"/>
    <property type="evidence" value="ECO:0007669"/>
    <property type="project" value="TreeGrafter"/>
</dbReference>
<feature type="domain" description="PAS" evidence="9">
    <location>
        <begin position="14"/>
        <end position="67"/>
    </location>
</feature>
<accession>A0A7X6DDG9</accession>
<dbReference type="PANTHER" id="PTHR42878">
    <property type="entry name" value="TWO-COMPONENT HISTIDINE KINASE"/>
    <property type="match status" value="1"/>
</dbReference>
<comment type="caution">
    <text evidence="10">The sequence shown here is derived from an EMBL/GenBank/DDBJ whole genome shotgun (WGS) entry which is preliminary data.</text>
</comment>
<dbReference type="InterPro" id="IPR035965">
    <property type="entry name" value="PAS-like_dom_sf"/>
</dbReference>
<dbReference type="Pfam" id="PF00512">
    <property type="entry name" value="HisKA"/>
    <property type="match status" value="1"/>
</dbReference>
<dbReference type="PROSITE" id="PS50109">
    <property type="entry name" value="HIS_KIN"/>
    <property type="match status" value="1"/>
</dbReference>
<evidence type="ECO:0000256" key="7">
    <source>
        <dbReference type="ARBA" id="ARBA00023136"/>
    </source>
</evidence>
<dbReference type="Pfam" id="PF02518">
    <property type="entry name" value="HATPase_c"/>
    <property type="match status" value="1"/>
</dbReference>
<dbReference type="Proteomes" id="UP000521868">
    <property type="component" value="Unassembled WGS sequence"/>
</dbReference>
<keyword evidence="7" id="KW-0472">Membrane</keyword>
<dbReference type="EC" id="2.7.13.3" evidence="3"/>
<evidence type="ECO:0000256" key="6">
    <source>
        <dbReference type="ARBA" id="ARBA00022777"/>
    </source>
</evidence>
<dbReference type="InterPro" id="IPR013656">
    <property type="entry name" value="PAS_4"/>
</dbReference>
<evidence type="ECO:0000256" key="2">
    <source>
        <dbReference type="ARBA" id="ARBA00004429"/>
    </source>
</evidence>
<dbReference type="Pfam" id="PF08448">
    <property type="entry name" value="PAS_4"/>
    <property type="match status" value="1"/>
</dbReference>
<gene>
    <name evidence="10" type="ORF">RAMLITH_05015</name>
</gene>
<dbReference type="InterPro" id="IPR036097">
    <property type="entry name" value="HisK_dim/P_sf"/>
</dbReference>
<keyword evidence="4" id="KW-0597">Phosphoprotein</keyword>
<dbReference type="GO" id="GO:0000155">
    <property type="term" value="F:phosphorelay sensor kinase activity"/>
    <property type="evidence" value="ECO:0007669"/>
    <property type="project" value="InterPro"/>
</dbReference>
<feature type="domain" description="Histidine kinase" evidence="8">
    <location>
        <begin position="166"/>
        <end position="381"/>
    </location>
</feature>
<dbReference type="SUPFAM" id="SSF47384">
    <property type="entry name" value="Homodimeric domain of signal transducing histidine kinase"/>
    <property type="match status" value="1"/>
</dbReference>
<keyword evidence="11" id="KW-1185">Reference proteome</keyword>
<dbReference type="InterPro" id="IPR000014">
    <property type="entry name" value="PAS"/>
</dbReference>
<comment type="subcellular location">
    <subcellularLocation>
        <location evidence="2">Cell inner membrane</location>
        <topology evidence="2">Multi-pass membrane protein</topology>
    </subcellularLocation>
</comment>
<keyword evidence="6" id="KW-0418">Kinase</keyword>
<dbReference type="SMART" id="SM00387">
    <property type="entry name" value="HATPase_c"/>
    <property type="match status" value="1"/>
</dbReference>
<protein>
    <recommendedName>
        <fullName evidence="3">histidine kinase</fullName>
        <ecNumber evidence="3">2.7.13.3</ecNumber>
    </recommendedName>
</protein>
<dbReference type="InterPro" id="IPR003661">
    <property type="entry name" value="HisK_dim/P_dom"/>
</dbReference>
<organism evidence="10 11">
    <name type="scientific">Ramlibacter lithotrophicus</name>
    <dbReference type="NCBI Taxonomy" id="2606681"/>
    <lineage>
        <taxon>Bacteria</taxon>
        <taxon>Pseudomonadati</taxon>
        <taxon>Pseudomonadota</taxon>
        <taxon>Betaproteobacteria</taxon>
        <taxon>Burkholderiales</taxon>
        <taxon>Comamonadaceae</taxon>
        <taxon>Ramlibacter</taxon>
    </lineage>
</organism>
<dbReference type="SMART" id="SM00388">
    <property type="entry name" value="HisKA"/>
    <property type="match status" value="1"/>
</dbReference>
<dbReference type="InterPro" id="IPR004358">
    <property type="entry name" value="Sig_transdc_His_kin-like_C"/>
</dbReference>
<evidence type="ECO:0000259" key="9">
    <source>
        <dbReference type="PROSITE" id="PS50112"/>
    </source>
</evidence>
<dbReference type="GO" id="GO:0000156">
    <property type="term" value="F:phosphorelay response regulator activity"/>
    <property type="evidence" value="ECO:0007669"/>
    <property type="project" value="TreeGrafter"/>
</dbReference>
<comment type="catalytic activity">
    <reaction evidence="1">
        <text>ATP + protein L-histidine = ADP + protein N-phospho-L-histidine.</text>
        <dbReference type="EC" id="2.7.13.3"/>
    </reaction>
</comment>
<dbReference type="SMART" id="SM00091">
    <property type="entry name" value="PAS"/>
    <property type="match status" value="1"/>
</dbReference>
<dbReference type="SUPFAM" id="SSF55874">
    <property type="entry name" value="ATPase domain of HSP90 chaperone/DNA topoisomerase II/histidine kinase"/>
    <property type="match status" value="1"/>
</dbReference>
<dbReference type="AlphaFoldDB" id="A0A7X6DDG9"/>
<dbReference type="RefSeq" id="WP_168106193.1">
    <property type="nucleotide sequence ID" value="NZ_VTOX01000001.1"/>
</dbReference>
<evidence type="ECO:0000256" key="1">
    <source>
        <dbReference type="ARBA" id="ARBA00000085"/>
    </source>
</evidence>
<evidence type="ECO:0000256" key="4">
    <source>
        <dbReference type="ARBA" id="ARBA00022553"/>
    </source>
</evidence>
<dbReference type="SUPFAM" id="SSF55785">
    <property type="entry name" value="PYP-like sensor domain (PAS domain)"/>
    <property type="match status" value="1"/>
</dbReference>
<dbReference type="PRINTS" id="PR00344">
    <property type="entry name" value="BCTRLSENSOR"/>
</dbReference>
<dbReference type="CDD" id="cd00082">
    <property type="entry name" value="HisKA"/>
    <property type="match status" value="1"/>
</dbReference>
<sequence>MPEQASADSLSDQTRELAPVLLDHTRDAVVLHDADQRIASWNRGAEQMFGHSRHVAIGRRFEDLMGPTAALPEDAHRQLAERGEWSGVLECIDAQGQVVTVERRCTLLDRGGGQGRLVLSVDSDITEQRRAEKEIVLLNNLLEQRIRSRTAQLQESNEDLRGLAYSLAHDLRAPLSSVDVFTAQLEHRLADRLDEKSRHYLRRVRAGVRLMSELTEGLLALANLSSAPLLHHSVDLSALAQSTVDRLRERDPGRQVTVVIEETPRARGDVRLLTDLMENLLGNAWKFTSGTPGARIEFGGERGPGGTWRYCVRDNGAGFDPAYAYKLFNPFQRLHTAAEFEGTGIGLAMVRKIVSRHHGSIWAESRPGGGAAFRFTLGDRGAAPAGPTPA</sequence>
<dbReference type="GO" id="GO:0005886">
    <property type="term" value="C:plasma membrane"/>
    <property type="evidence" value="ECO:0007669"/>
    <property type="project" value="UniProtKB-SubCell"/>
</dbReference>
<dbReference type="InterPro" id="IPR036890">
    <property type="entry name" value="HATPase_C_sf"/>
</dbReference>
<dbReference type="PROSITE" id="PS50112">
    <property type="entry name" value="PAS"/>
    <property type="match status" value="1"/>
</dbReference>
<evidence type="ECO:0000259" key="8">
    <source>
        <dbReference type="PROSITE" id="PS50109"/>
    </source>
</evidence>
<dbReference type="Gene3D" id="1.10.287.130">
    <property type="match status" value="1"/>
</dbReference>
<dbReference type="GO" id="GO:0007234">
    <property type="term" value="P:osmosensory signaling via phosphorelay pathway"/>
    <property type="evidence" value="ECO:0007669"/>
    <property type="project" value="TreeGrafter"/>
</dbReference>
<dbReference type="InterPro" id="IPR005467">
    <property type="entry name" value="His_kinase_dom"/>
</dbReference>
<dbReference type="InterPro" id="IPR003594">
    <property type="entry name" value="HATPase_dom"/>
</dbReference>
<dbReference type="PANTHER" id="PTHR42878:SF15">
    <property type="entry name" value="BACTERIOPHYTOCHROME"/>
    <property type="match status" value="1"/>
</dbReference>
<evidence type="ECO:0000256" key="3">
    <source>
        <dbReference type="ARBA" id="ARBA00012438"/>
    </source>
</evidence>
<dbReference type="EMBL" id="VTOX01000001">
    <property type="protein sequence ID" value="NKE65172.1"/>
    <property type="molecule type" value="Genomic_DNA"/>
</dbReference>
<dbReference type="CDD" id="cd00130">
    <property type="entry name" value="PAS"/>
    <property type="match status" value="1"/>
</dbReference>
<dbReference type="FunFam" id="3.30.565.10:FF:000006">
    <property type="entry name" value="Sensor histidine kinase WalK"/>
    <property type="match status" value="1"/>
</dbReference>